<dbReference type="EMBL" id="JBHRZS010000003">
    <property type="protein sequence ID" value="MFC3878997.1"/>
    <property type="molecule type" value="Genomic_DNA"/>
</dbReference>
<name>A0ABV8AQG2_9BACT</name>
<sequence>MYLEFDQMPENARIWIYQSSRKFSDEEIELIENKLQKFCESWNTHGTLMPTSFAVKDSQVVMLAVDESQLGASGCSIDSSVRILAEIEAQIGVNLIDQGKVSVKNPNQEITVLPALGLKSSLQENRISPDYLVINPRISTKKELESLWIPISESWLNKYFPN</sequence>
<proteinExistence type="predicted"/>
<gene>
    <name evidence="1" type="ORF">ACFOSV_02355</name>
</gene>
<evidence type="ECO:0000313" key="1">
    <source>
        <dbReference type="EMBL" id="MFC3878997.1"/>
    </source>
</evidence>
<evidence type="ECO:0000313" key="2">
    <source>
        <dbReference type="Proteomes" id="UP001595805"/>
    </source>
</evidence>
<keyword evidence="2" id="KW-1185">Reference proteome</keyword>
<accession>A0ABV8AQG2</accession>
<comment type="caution">
    <text evidence="1">The sequence shown here is derived from an EMBL/GenBank/DDBJ whole genome shotgun (WGS) entry which is preliminary data.</text>
</comment>
<dbReference type="RefSeq" id="WP_377903007.1">
    <property type="nucleotide sequence ID" value="NZ_JBHRZS010000003.1"/>
</dbReference>
<protein>
    <recommendedName>
        <fullName evidence="3">ABC transporter ATPase</fullName>
    </recommendedName>
</protein>
<evidence type="ECO:0008006" key="3">
    <source>
        <dbReference type="Google" id="ProtNLM"/>
    </source>
</evidence>
<organism evidence="1 2">
    <name type="scientific">Algoriphagus namhaensis</name>
    <dbReference type="NCBI Taxonomy" id="915353"/>
    <lineage>
        <taxon>Bacteria</taxon>
        <taxon>Pseudomonadati</taxon>
        <taxon>Bacteroidota</taxon>
        <taxon>Cytophagia</taxon>
        <taxon>Cytophagales</taxon>
        <taxon>Cyclobacteriaceae</taxon>
        <taxon>Algoriphagus</taxon>
    </lineage>
</organism>
<reference evidence="2" key="1">
    <citation type="journal article" date="2019" name="Int. J. Syst. Evol. Microbiol.">
        <title>The Global Catalogue of Microorganisms (GCM) 10K type strain sequencing project: providing services to taxonomists for standard genome sequencing and annotation.</title>
        <authorList>
            <consortium name="The Broad Institute Genomics Platform"/>
            <consortium name="The Broad Institute Genome Sequencing Center for Infectious Disease"/>
            <person name="Wu L."/>
            <person name="Ma J."/>
        </authorList>
    </citation>
    <scope>NUCLEOTIDE SEQUENCE [LARGE SCALE GENOMIC DNA]</scope>
    <source>
        <strain evidence="2">CCUG 60523</strain>
    </source>
</reference>
<dbReference type="Proteomes" id="UP001595805">
    <property type="component" value="Unassembled WGS sequence"/>
</dbReference>